<dbReference type="AlphaFoldDB" id="A0A8X8YRU0"/>
<evidence type="ECO:0000313" key="2">
    <source>
        <dbReference type="EMBL" id="KAG6435005.1"/>
    </source>
</evidence>
<dbReference type="EMBL" id="PNBA02000002">
    <property type="protein sequence ID" value="KAG6435005.1"/>
    <property type="molecule type" value="Genomic_DNA"/>
</dbReference>
<protein>
    <submittedName>
        <fullName evidence="2">Uncharacterized protein</fullName>
    </submittedName>
</protein>
<evidence type="ECO:0000256" key="1">
    <source>
        <dbReference type="SAM" id="MobiDB-lite"/>
    </source>
</evidence>
<reference evidence="2" key="1">
    <citation type="submission" date="2018-01" db="EMBL/GenBank/DDBJ databases">
        <authorList>
            <person name="Mao J.F."/>
        </authorList>
    </citation>
    <scope>NUCLEOTIDE SEQUENCE</scope>
    <source>
        <strain evidence="2">Huo1</strain>
        <tissue evidence="2">Leaf</tissue>
    </source>
</reference>
<dbReference type="Proteomes" id="UP000298416">
    <property type="component" value="Unassembled WGS sequence"/>
</dbReference>
<evidence type="ECO:0000313" key="3">
    <source>
        <dbReference type="Proteomes" id="UP000298416"/>
    </source>
</evidence>
<comment type="caution">
    <text evidence="2">The sequence shown here is derived from an EMBL/GenBank/DDBJ whole genome shotgun (WGS) entry which is preliminary data.</text>
</comment>
<reference evidence="2" key="2">
    <citation type="submission" date="2020-08" db="EMBL/GenBank/DDBJ databases">
        <title>Plant Genome Project.</title>
        <authorList>
            <person name="Zhang R.-G."/>
        </authorList>
    </citation>
    <scope>NUCLEOTIDE SEQUENCE</scope>
    <source>
        <strain evidence="2">Huo1</strain>
        <tissue evidence="2">Leaf</tissue>
    </source>
</reference>
<gene>
    <name evidence="2" type="ORF">SASPL_106653</name>
</gene>
<dbReference type="PANTHER" id="PTHR35095">
    <property type="entry name" value="OS05G0143300 PROTEIN"/>
    <property type="match status" value="1"/>
</dbReference>
<dbReference type="PANTHER" id="PTHR35095:SF1">
    <property type="entry name" value="OS05G0143300 PROTEIN"/>
    <property type="match status" value="1"/>
</dbReference>
<accession>A0A8X8YRU0</accession>
<proteinExistence type="predicted"/>
<organism evidence="2">
    <name type="scientific">Salvia splendens</name>
    <name type="common">Scarlet sage</name>
    <dbReference type="NCBI Taxonomy" id="180675"/>
    <lineage>
        <taxon>Eukaryota</taxon>
        <taxon>Viridiplantae</taxon>
        <taxon>Streptophyta</taxon>
        <taxon>Embryophyta</taxon>
        <taxon>Tracheophyta</taxon>
        <taxon>Spermatophyta</taxon>
        <taxon>Magnoliopsida</taxon>
        <taxon>eudicotyledons</taxon>
        <taxon>Gunneridae</taxon>
        <taxon>Pentapetalae</taxon>
        <taxon>asterids</taxon>
        <taxon>lamiids</taxon>
        <taxon>Lamiales</taxon>
        <taxon>Lamiaceae</taxon>
        <taxon>Nepetoideae</taxon>
        <taxon>Mentheae</taxon>
        <taxon>Salviinae</taxon>
        <taxon>Salvia</taxon>
        <taxon>Salvia subgen. Calosphace</taxon>
        <taxon>core Calosphace</taxon>
    </lineage>
</organism>
<name>A0A8X8YRU0_SALSN</name>
<keyword evidence="3" id="KW-1185">Reference proteome</keyword>
<feature type="region of interest" description="Disordered" evidence="1">
    <location>
        <begin position="215"/>
        <end position="249"/>
    </location>
</feature>
<sequence>MAELCLMASHGCHPPGLGVASHQELAPIRVSDEFHHFLPYNGSRQDLVDPLSFNLSGMHKEEWRSPSGLLDPITYSDLARRVGSMQSLSFKTDTSLDSVPFGSGIAERSAKQEKILKLLTSGSIEEEDPLLNLSMLYDLAGPQSLIADLPLIYPTGELFLKEPSLDLAEDRSYTSTEMADMLTIISDIHSLKKTNKSSRQTMLVPYFERRRKASASTNASKLAAEKVMSPKSHDKVKEKTPRKKKTARDSYSSSYLHACESLLSMIMDRKQPGGNTILSLKKSGPQLPRLLNQFSASIAGTGIAVVLSVLCRAAYNQLPLCASKILSTGLGLGLVWLAWDVNRLRDTVVSISKTSGKGNLKEEEMVSALDRNLKDIYFRVIALVAVVALKVA</sequence>
<dbReference type="OrthoDB" id="1918704at2759"/>